<proteinExistence type="predicted"/>
<gene>
    <name evidence="1" type="ORF">LOK49_LG12G00286</name>
</gene>
<evidence type="ECO:0000313" key="1">
    <source>
        <dbReference type="EMBL" id="KAI7991324.1"/>
    </source>
</evidence>
<dbReference type="Proteomes" id="UP001060215">
    <property type="component" value="Chromosome 13"/>
</dbReference>
<sequence>MLIILISVTKEGLLNHYQKPVAELEAAARGEGTVMFMTETGIIQGVAIAAGVGIGMTMTGIMGGREIIVVEAGVAVQVPIMIEAVVGGGMTMSGTGLGVDRLQVPPHLDIALVHGGVCLLGGHSPLGMRVLTGAAMMNSLQPPVVFHHDVDLLILEALPLIIEALMIDIEG</sequence>
<organism evidence="1 2">
    <name type="scientific">Camellia lanceoleosa</name>
    <dbReference type="NCBI Taxonomy" id="1840588"/>
    <lineage>
        <taxon>Eukaryota</taxon>
        <taxon>Viridiplantae</taxon>
        <taxon>Streptophyta</taxon>
        <taxon>Embryophyta</taxon>
        <taxon>Tracheophyta</taxon>
        <taxon>Spermatophyta</taxon>
        <taxon>Magnoliopsida</taxon>
        <taxon>eudicotyledons</taxon>
        <taxon>Gunneridae</taxon>
        <taxon>Pentapetalae</taxon>
        <taxon>asterids</taxon>
        <taxon>Ericales</taxon>
        <taxon>Theaceae</taxon>
        <taxon>Camellia</taxon>
    </lineage>
</organism>
<accession>A0ACC0FSH5</accession>
<dbReference type="EMBL" id="CM045770">
    <property type="protein sequence ID" value="KAI7991324.1"/>
    <property type="molecule type" value="Genomic_DNA"/>
</dbReference>
<evidence type="ECO:0000313" key="2">
    <source>
        <dbReference type="Proteomes" id="UP001060215"/>
    </source>
</evidence>
<keyword evidence="2" id="KW-1185">Reference proteome</keyword>
<reference evidence="1 2" key="1">
    <citation type="journal article" date="2022" name="Plant J.">
        <title>Chromosome-level genome of Camellia lanceoleosa provides a valuable resource for understanding genome evolution and self-incompatibility.</title>
        <authorList>
            <person name="Gong W."/>
            <person name="Xiao S."/>
            <person name="Wang L."/>
            <person name="Liao Z."/>
            <person name="Chang Y."/>
            <person name="Mo W."/>
            <person name="Hu G."/>
            <person name="Li W."/>
            <person name="Zhao G."/>
            <person name="Zhu H."/>
            <person name="Hu X."/>
            <person name="Ji K."/>
            <person name="Xiang X."/>
            <person name="Song Q."/>
            <person name="Yuan D."/>
            <person name="Jin S."/>
            <person name="Zhang L."/>
        </authorList>
    </citation>
    <scope>NUCLEOTIDE SEQUENCE [LARGE SCALE GENOMIC DNA]</scope>
    <source>
        <strain evidence="1">SQ_2022a</strain>
    </source>
</reference>
<comment type="caution">
    <text evidence="1">The sequence shown here is derived from an EMBL/GenBank/DDBJ whole genome shotgun (WGS) entry which is preliminary data.</text>
</comment>
<name>A0ACC0FSH5_9ERIC</name>
<protein>
    <submittedName>
        <fullName evidence="1">Uncharacterized protein</fullName>
    </submittedName>
</protein>